<dbReference type="Gene3D" id="3.40.960.10">
    <property type="entry name" value="VSR Endonuclease"/>
    <property type="match status" value="1"/>
</dbReference>
<gene>
    <name evidence="2" type="ORF">NCTC13071_00234</name>
</gene>
<evidence type="ECO:0000313" key="2">
    <source>
        <dbReference type="EMBL" id="VEH14266.1"/>
    </source>
</evidence>
<dbReference type="SUPFAM" id="SSF52980">
    <property type="entry name" value="Restriction endonuclease-like"/>
    <property type="match status" value="1"/>
</dbReference>
<dbReference type="KEGG" id="poc:NCTC13071_00234"/>
<dbReference type="PANTHER" id="PTHR38590:SF1">
    <property type="entry name" value="BLL0828 PROTEIN"/>
    <property type="match status" value="1"/>
</dbReference>
<dbReference type="Proteomes" id="UP000274578">
    <property type="component" value="Chromosome 1"/>
</dbReference>
<accession>A0A3S4T9B7</accession>
<evidence type="ECO:0000259" key="1">
    <source>
        <dbReference type="Pfam" id="PF04480"/>
    </source>
</evidence>
<proteinExistence type="predicted"/>
<sequence>MTGKKITPFDYMSSSPDRYALLKVYAKENRQKMTFAETILWDELRSLPRTFKFRRQHIIGDFIVDFVCLDFHLVIEVDGGYHQELQQEYDDRLRTESLNRMGFTVIRFTNEQVTEHLQEVIKEIKNILYNE</sequence>
<dbReference type="EMBL" id="LR134384">
    <property type="protein sequence ID" value="VEH14266.1"/>
    <property type="molecule type" value="Genomic_DNA"/>
</dbReference>
<organism evidence="2 3">
    <name type="scientific">Segatella oris</name>
    <dbReference type="NCBI Taxonomy" id="28135"/>
    <lineage>
        <taxon>Bacteria</taxon>
        <taxon>Pseudomonadati</taxon>
        <taxon>Bacteroidota</taxon>
        <taxon>Bacteroidia</taxon>
        <taxon>Bacteroidales</taxon>
        <taxon>Prevotellaceae</taxon>
        <taxon>Segatella</taxon>
    </lineage>
</organism>
<protein>
    <submittedName>
        <fullName evidence="2">Protein of uncharacterized function (DUF559)</fullName>
    </submittedName>
</protein>
<dbReference type="CDD" id="cd01038">
    <property type="entry name" value="Endonuclease_DUF559"/>
    <property type="match status" value="1"/>
</dbReference>
<dbReference type="InterPro" id="IPR007569">
    <property type="entry name" value="DUF559"/>
</dbReference>
<feature type="domain" description="DUF559" evidence="1">
    <location>
        <begin position="23"/>
        <end position="127"/>
    </location>
</feature>
<dbReference type="InterPro" id="IPR047216">
    <property type="entry name" value="Endonuclease_DUF559_bact"/>
</dbReference>
<evidence type="ECO:0000313" key="3">
    <source>
        <dbReference type="Proteomes" id="UP000274578"/>
    </source>
</evidence>
<dbReference type="RefSeq" id="WP_018919400.1">
    <property type="nucleotide sequence ID" value="NZ_LR134384.1"/>
</dbReference>
<dbReference type="Pfam" id="PF04480">
    <property type="entry name" value="DUF559"/>
    <property type="match status" value="1"/>
</dbReference>
<dbReference type="AlphaFoldDB" id="A0A3S4T9B7"/>
<name>A0A3S4T9B7_9BACT</name>
<dbReference type="GeneID" id="85011155"/>
<dbReference type="InterPro" id="IPR011335">
    <property type="entry name" value="Restrct_endonuc-II-like"/>
</dbReference>
<dbReference type="PANTHER" id="PTHR38590">
    <property type="entry name" value="BLL0828 PROTEIN"/>
    <property type="match status" value="1"/>
</dbReference>
<reference evidence="2 3" key="1">
    <citation type="submission" date="2018-12" db="EMBL/GenBank/DDBJ databases">
        <authorList>
            <consortium name="Pathogen Informatics"/>
        </authorList>
    </citation>
    <scope>NUCLEOTIDE SEQUENCE [LARGE SCALE GENOMIC DNA]</scope>
    <source>
        <strain evidence="2 3">NCTC13071</strain>
    </source>
</reference>